<organism evidence="2 3">
    <name type="scientific">Dyadobacter arcticus</name>
    <dbReference type="NCBI Taxonomy" id="1078754"/>
    <lineage>
        <taxon>Bacteria</taxon>
        <taxon>Pseudomonadati</taxon>
        <taxon>Bacteroidota</taxon>
        <taxon>Cytophagia</taxon>
        <taxon>Cytophagales</taxon>
        <taxon>Spirosomataceae</taxon>
        <taxon>Dyadobacter</taxon>
    </lineage>
</organism>
<feature type="transmembrane region" description="Helical" evidence="1">
    <location>
        <begin position="358"/>
        <end position="378"/>
    </location>
</feature>
<accession>A0ABX0UNG1</accession>
<reference evidence="2 3" key="1">
    <citation type="submission" date="2020-03" db="EMBL/GenBank/DDBJ databases">
        <title>Genomic Encyclopedia of Type Strains, Phase IV (KMG-IV): sequencing the most valuable type-strain genomes for metagenomic binning, comparative biology and taxonomic classification.</title>
        <authorList>
            <person name="Goeker M."/>
        </authorList>
    </citation>
    <scope>NUCLEOTIDE SEQUENCE [LARGE SCALE GENOMIC DNA]</scope>
    <source>
        <strain evidence="2 3">DSM 102865</strain>
    </source>
</reference>
<dbReference type="Gene3D" id="3.20.20.140">
    <property type="entry name" value="Metal-dependent hydrolases"/>
    <property type="match status" value="1"/>
</dbReference>
<dbReference type="SUPFAM" id="SSF89550">
    <property type="entry name" value="PHP domain-like"/>
    <property type="match status" value="1"/>
</dbReference>
<keyword evidence="3" id="KW-1185">Reference proteome</keyword>
<keyword evidence="1" id="KW-1133">Transmembrane helix</keyword>
<name>A0ABX0UNG1_9BACT</name>
<evidence type="ECO:0000313" key="3">
    <source>
        <dbReference type="Proteomes" id="UP001179181"/>
    </source>
</evidence>
<gene>
    <name evidence="2" type="ORF">FHS68_003715</name>
</gene>
<dbReference type="InterPro" id="IPR016195">
    <property type="entry name" value="Pol/histidinol_Pase-like"/>
</dbReference>
<dbReference type="Proteomes" id="UP001179181">
    <property type="component" value="Unassembled WGS sequence"/>
</dbReference>
<keyword evidence="1" id="KW-0472">Membrane</keyword>
<dbReference type="EMBL" id="JAASQJ010000003">
    <property type="protein sequence ID" value="NIJ54533.1"/>
    <property type="molecule type" value="Genomic_DNA"/>
</dbReference>
<evidence type="ECO:0000313" key="2">
    <source>
        <dbReference type="EMBL" id="NIJ54533.1"/>
    </source>
</evidence>
<dbReference type="RefSeq" id="WP_167272841.1">
    <property type="nucleotide sequence ID" value="NZ_JAASQJ010000003.1"/>
</dbReference>
<evidence type="ECO:0000256" key="1">
    <source>
        <dbReference type="SAM" id="Phobius"/>
    </source>
</evidence>
<evidence type="ECO:0008006" key="4">
    <source>
        <dbReference type="Google" id="ProtNLM"/>
    </source>
</evidence>
<keyword evidence="1" id="KW-0812">Transmembrane</keyword>
<comment type="caution">
    <text evidence="2">The sequence shown here is derived from an EMBL/GenBank/DDBJ whole genome shotgun (WGS) entry which is preliminary data.</text>
</comment>
<sequence length="394" mass="43913">MKILSFIALIFLTWILWLLVSQYLLCARFQFDDPIPFEGPVLFNPYDSINAGDWVKCNFHAHSRAWEGVTNGHGTAEEVHEAYKALNYGVHCVSNYHHIDTTHSSDPGYISAYEHGYNINKTHQLVLGSENVQWLDYLFPQSVHNKQHVLKHLSESGRVVILNHPALKNGYTAEDLSQVSGYDCMEVLSPSVISTKQWDAALSSGKKVFIVGDDDTHNAPAKKRLGEMCTVVNVPDRSADHVLNALKTGRSYGVVIGAGQSPDSLPLVKSFDVNGDSVFIVTSKPAREVTLTGQNGKILASGNHTDKINFKVSPDDHYARATFKYENGTALYLNPVFFVSKSGYRKLGAYEDGGETTIFRALGVGVLALWALIIWNGLPRNKSQRFSRRRLSWR</sequence>
<protein>
    <recommendedName>
        <fullName evidence="4">Polymerase/histidinol phosphatase N-terminal domain-containing protein</fullName>
    </recommendedName>
</protein>
<proteinExistence type="predicted"/>